<feature type="signal peptide" evidence="2">
    <location>
        <begin position="1"/>
        <end position="20"/>
    </location>
</feature>
<organism evidence="4 5">
    <name type="scientific">Anaerovorax odorimutans</name>
    <dbReference type="NCBI Taxonomy" id="109327"/>
    <lineage>
        <taxon>Bacteria</taxon>
        <taxon>Bacillati</taxon>
        <taxon>Bacillota</taxon>
        <taxon>Clostridia</taxon>
        <taxon>Peptostreptococcales</taxon>
        <taxon>Anaerovoracaceae</taxon>
        <taxon>Anaerovorax</taxon>
    </lineage>
</organism>
<dbReference type="Gene3D" id="3.40.50.1980">
    <property type="entry name" value="Nitrogenase molybdenum iron protein domain"/>
    <property type="match status" value="2"/>
</dbReference>
<dbReference type="InterPro" id="IPR002491">
    <property type="entry name" value="ABC_transptr_periplasmic_BD"/>
</dbReference>
<comment type="caution">
    <text evidence="4">The sequence shown here is derived from an EMBL/GenBank/DDBJ whole genome shotgun (WGS) entry which is preliminary data.</text>
</comment>
<dbReference type="Pfam" id="PF01497">
    <property type="entry name" value="Peripla_BP_2"/>
    <property type="match status" value="1"/>
</dbReference>
<dbReference type="Gene3D" id="1.20.58.2180">
    <property type="match status" value="1"/>
</dbReference>
<evidence type="ECO:0000259" key="3">
    <source>
        <dbReference type="PROSITE" id="PS50983"/>
    </source>
</evidence>
<feature type="domain" description="Fe/B12 periplasmic-binding" evidence="3">
    <location>
        <begin position="54"/>
        <end position="321"/>
    </location>
</feature>
<evidence type="ECO:0000313" key="5">
    <source>
        <dbReference type="Proteomes" id="UP001524502"/>
    </source>
</evidence>
<protein>
    <submittedName>
        <fullName evidence="4">ABC transporter substrate-binding protein</fullName>
    </submittedName>
</protein>
<keyword evidence="2" id="KW-0732">Signal</keyword>
<evidence type="ECO:0000256" key="2">
    <source>
        <dbReference type="SAM" id="SignalP"/>
    </source>
</evidence>
<proteinExistence type="inferred from homology"/>
<dbReference type="PANTHER" id="PTHR30535">
    <property type="entry name" value="VITAMIN B12-BINDING PROTEIN"/>
    <property type="match status" value="1"/>
</dbReference>
<name>A0ABT1RPD4_9FIRM</name>
<dbReference type="SUPFAM" id="SSF53807">
    <property type="entry name" value="Helical backbone' metal receptor"/>
    <property type="match status" value="1"/>
</dbReference>
<accession>A0ABT1RPD4</accession>
<evidence type="ECO:0000313" key="4">
    <source>
        <dbReference type="EMBL" id="MCQ4637056.1"/>
    </source>
</evidence>
<comment type="similarity">
    <text evidence="1">Belongs to the bacterial solute-binding protein 8 family.</text>
</comment>
<sequence length="361" mass="39281">MKKKLLLLMVVMVLALGSLAGCGASESAEKPAEGTKTVKDMTGADVTVPEEVKTLINCWPSSTQMTVTLGAVDKLAGVMGALQSPSFTWLQTVAPQIKDVPAISDDKGGANVEEMLKINPDLVVTSGEEDAQDFRDAGLNAACMMFDSYDGLKKSVTAMGEMLGKKEQETADKYVEYLNGNISKVENALKDLKDEDRPVVHYIDGQQGESIYTTAGTGTIMNEWIDIAGGKISTEGIAEGMTQEITAEQLLKVDPDIIVVGGINQAKAYKQFMNDKTMKDLKAVKNGKVYRIPQGTFQWCRFSSESALQVLWAAKTIHPDQFKDLDLAKETKAFYKEYFNYDLSDDEVNAILAGKNAPDGE</sequence>
<gene>
    <name evidence="4" type="ORF">NE619_09990</name>
</gene>
<dbReference type="PROSITE" id="PS51257">
    <property type="entry name" value="PROKAR_LIPOPROTEIN"/>
    <property type="match status" value="1"/>
</dbReference>
<evidence type="ECO:0000256" key="1">
    <source>
        <dbReference type="ARBA" id="ARBA00008814"/>
    </source>
</evidence>
<dbReference type="EMBL" id="JANFXK010000010">
    <property type="protein sequence ID" value="MCQ4637056.1"/>
    <property type="molecule type" value="Genomic_DNA"/>
</dbReference>
<dbReference type="RefSeq" id="WP_256132250.1">
    <property type="nucleotide sequence ID" value="NZ_JANFXK010000010.1"/>
</dbReference>
<dbReference type="PANTHER" id="PTHR30535:SF34">
    <property type="entry name" value="MOLYBDATE-BINDING PROTEIN MOLA"/>
    <property type="match status" value="1"/>
</dbReference>
<dbReference type="Proteomes" id="UP001524502">
    <property type="component" value="Unassembled WGS sequence"/>
</dbReference>
<feature type="chain" id="PRO_5045838921" evidence="2">
    <location>
        <begin position="21"/>
        <end position="361"/>
    </location>
</feature>
<keyword evidence="5" id="KW-1185">Reference proteome</keyword>
<dbReference type="InterPro" id="IPR050902">
    <property type="entry name" value="ABC_Transporter_SBP"/>
</dbReference>
<dbReference type="PROSITE" id="PS50983">
    <property type="entry name" value="FE_B12_PBP"/>
    <property type="match status" value="1"/>
</dbReference>
<reference evidence="4 5" key="1">
    <citation type="submission" date="2022-06" db="EMBL/GenBank/DDBJ databases">
        <title>Isolation of gut microbiota from human fecal samples.</title>
        <authorList>
            <person name="Pamer E.G."/>
            <person name="Barat B."/>
            <person name="Waligurski E."/>
            <person name="Medina S."/>
            <person name="Paddock L."/>
            <person name="Mostad J."/>
        </authorList>
    </citation>
    <scope>NUCLEOTIDE SEQUENCE [LARGE SCALE GENOMIC DNA]</scope>
    <source>
        <strain evidence="4 5">SL.3.17</strain>
    </source>
</reference>